<proteinExistence type="inferred from homology"/>
<feature type="domain" description="3-dehydroquinate synthase C-terminal" evidence="12">
    <location>
        <begin position="176"/>
        <end position="319"/>
    </location>
</feature>
<evidence type="ECO:0000256" key="7">
    <source>
        <dbReference type="ARBA" id="ARBA00023239"/>
    </source>
</evidence>
<dbReference type="Proteomes" id="UP000178859">
    <property type="component" value="Unassembled WGS sequence"/>
</dbReference>
<dbReference type="GO" id="GO:0046872">
    <property type="term" value="F:metal ion binding"/>
    <property type="evidence" value="ECO:0007669"/>
    <property type="project" value="UniProtKB-KW"/>
</dbReference>
<dbReference type="InterPro" id="IPR056179">
    <property type="entry name" value="DHQS_C"/>
</dbReference>
<dbReference type="FunFam" id="3.40.50.1970:FF:000007">
    <property type="entry name" value="Pentafunctional AROM polypeptide"/>
    <property type="match status" value="1"/>
</dbReference>
<comment type="cofactor">
    <cofactor evidence="2">
        <name>Zn(2+)</name>
        <dbReference type="ChEBI" id="CHEBI:29105"/>
    </cofactor>
</comment>
<evidence type="ECO:0000256" key="10">
    <source>
        <dbReference type="NCBIfam" id="TIGR01357"/>
    </source>
</evidence>
<comment type="caution">
    <text evidence="13">The sequence shown here is derived from an EMBL/GenBank/DDBJ whole genome shotgun (WGS) entry which is preliminary data.</text>
</comment>
<dbReference type="EC" id="4.2.3.4" evidence="9 10"/>
<dbReference type="GO" id="GO:0003856">
    <property type="term" value="F:3-dehydroquinate synthase activity"/>
    <property type="evidence" value="ECO:0007669"/>
    <property type="project" value="UniProtKB-UniRule"/>
</dbReference>
<dbReference type="GO" id="GO:0008652">
    <property type="term" value="P:amino acid biosynthetic process"/>
    <property type="evidence" value="ECO:0007669"/>
    <property type="project" value="UniProtKB-KW"/>
</dbReference>
<evidence type="ECO:0000256" key="3">
    <source>
        <dbReference type="ARBA" id="ARBA00022723"/>
    </source>
</evidence>
<evidence type="ECO:0000259" key="11">
    <source>
        <dbReference type="Pfam" id="PF01761"/>
    </source>
</evidence>
<dbReference type="Pfam" id="PF01761">
    <property type="entry name" value="DHQ_synthase"/>
    <property type="match status" value="1"/>
</dbReference>
<feature type="binding site" evidence="9">
    <location>
        <begin position="100"/>
        <end position="104"/>
    </location>
    <ligand>
        <name>NAD(+)</name>
        <dbReference type="ChEBI" id="CHEBI:57540"/>
    </ligand>
</feature>
<keyword evidence="9" id="KW-0057">Aromatic amino acid biosynthesis</keyword>
<feature type="binding site" evidence="9">
    <location>
        <position position="137"/>
    </location>
    <ligand>
        <name>NAD(+)</name>
        <dbReference type="ChEBI" id="CHEBI:57540"/>
    </ligand>
</feature>
<keyword evidence="4 9" id="KW-0547">Nucleotide-binding</keyword>
<evidence type="ECO:0000256" key="2">
    <source>
        <dbReference type="ARBA" id="ARBA00001947"/>
    </source>
</evidence>
<dbReference type="NCBIfam" id="TIGR01357">
    <property type="entry name" value="aroB"/>
    <property type="match status" value="1"/>
</dbReference>
<comment type="catalytic activity">
    <reaction evidence="9">
        <text>7-phospho-2-dehydro-3-deoxy-D-arabino-heptonate = 3-dehydroquinate + phosphate</text>
        <dbReference type="Rhea" id="RHEA:21968"/>
        <dbReference type="ChEBI" id="CHEBI:32364"/>
        <dbReference type="ChEBI" id="CHEBI:43474"/>
        <dbReference type="ChEBI" id="CHEBI:58394"/>
        <dbReference type="EC" id="4.2.3.4"/>
    </reaction>
</comment>
<dbReference type="Pfam" id="PF24621">
    <property type="entry name" value="DHQS_C"/>
    <property type="match status" value="1"/>
</dbReference>
<comment type="cofactor">
    <cofactor evidence="9">
        <name>Co(2+)</name>
        <dbReference type="ChEBI" id="CHEBI:48828"/>
    </cofactor>
    <cofactor evidence="9">
        <name>Zn(2+)</name>
        <dbReference type="ChEBI" id="CHEBI:29105"/>
    </cofactor>
    <text evidence="9">Binds 1 divalent metal cation per subunit. Can use either Co(2+) or Zn(2+).</text>
</comment>
<evidence type="ECO:0000313" key="13">
    <source>
        <dbReference type="EMBL" id="OGE64864.1"/>
    </source>
</evidence>
<keyword evidence="6 9" id="KW-0520">NAD</keyword>
<dbReference type="GO" id="GO:0009423">
    <property type="term" value="P:chorismate biosynthetic process"/>
    <property type="evidence" value="ECO:0007669"/>
    <property type="project" value="UniProtKB-UniRule"/>
</dbReference>
<keyword evidence="5 9" id="KW-0862">Zinc</keyword>
<evidence type="ECO:0000259" key="12">
    <source>
        <dbReference type="Pfam" id="PF24621"/>
    </source>
</evidence>
<dbReference type="EMBL" id="MFDT01000027">
    <property type="protein sequence ID" value="OGE64864.1"/>
    <property type="molecule type" value="Genomic_DNA"/>
</dbReference>
<feature type="binding site" evidence="9">
    <location>
        <position position="179"/>
    </location>
    <ligand>
        <name>Zn(2+)</name>
        <dbReference type="ChEBI" id="CHEBI:29105"/>
    </ligand>
</feature>
<protein>
    <recommendedName>
        <fullName evidence="9 10">3-dehydroquinate synthase</fullName>
        <shortName evidence="9">DHQS</shortName>
        <ecNumber evidence="9 10">4.2.3.4</ecNumber>
    </recommendedName>
</protein>
<keyword evidence="7 9" id="KW-0456">Lyase</keyword>
<evidence type="ECO:0000256" key="6">
    <source>
        <dbReference type="ARBA" id="ARBA00023027"/>
    </source>
</evidence>
<dbReference type="Gene3D" id="1.20.1090.10">
    <property type="entry name" value="Dehydroquinate synthase-like - alpha domain"/>
    <property type="match status" value="1"/>
</dbReference>
<dbReference type="GO" id="GO:0005737">
    <property type="term" value="C:cytoplasm"/>
    <property type="evidence" value="ECO:0007669"/>
    <property type="project" value="UniProtKB-SubCell"/>
</dbReference>
<organism evidence="13 14">
    <name type="scientific">Candidatus Daviesbacteria bacterium RIFCSPLOWO2_02_FULL_36_7</name>
    <dbReference type="NCBI Taxonomy" id="1797792"/>
    <lineage>
        <taxon>Bacteria</taxon>
        <taxon>Candidatus Daviesiibacteriota</taxon>
    </lineage>
</organism>
<comment type="function">
    <text evidence="9">Catalyzes the conversion of 3-deoxy-D-arabino-heptulosonate 7-phosphate (DAHP) to dehydroquinate (DHQ).</text>
</comment>
<dbReference type="HAMAP" id="MF_00110">
    <property type="entry name" value="DHQ_synthase"/>
    <property type="match status" value="1"/>
</dbReference>
<dbReference type="GO" id="GO:0009073">
    <property type="term" value="P:aromatic amino acid family biosynthetic process"/>
    <property type="evidence" value="ECO:0007669"/>
    <property type="project" value="UniProtKB-KW"/>
</dbReference>
<sequence>MNGKVTVLGKYNVYIGPGSLSKLPNLISSNNYSCIVLITDIFVEKYCLKQIEKILPKKLVKIIIRPGEQFKNIATVQDIWQKLLLNSCDRRSLIINLGGGVILDIGGFAASTYMRGLDFLNIPTTLLAQVDASVGGKVGFDFAGIKNLIGTFNQPIAVICDINLLSTLPEREFAAGFAEIIKHGLIADKKYFEKVSSKHPLKFTKDELINIISASIKIKADIVQRDETENCTRKILNFGHTIGHAIESISLETQTPLLHGEAISIGMMTEARISFLLRMLSANDLKLIEQSLMNADLPISIPDMTSKEIINKMQSDKKNVDGKINFTLLQKIGKAIINQQISPTILQKALRYDYS</sequence>
<comment type="pathway">
    <text evidence="9">Metabolic intermediate biosynthesis; chorismate biosynthesis; chorismate from D-erythrose 4-phosphate and phosphoenolpyruvate: step 2/7.</text>
</comment>
<keyword evidence="3 9" id="KW-0479">Metal-binding</keyword>
<evidence type="ECO:0000256" key="9">
    <source>
        <dbReference type="HAMAP-Rule" id="MF_00110"/>
    </source>
</evidence>
<feature type="binding site" evidence="9">
    <location>
        <position position="259"/>
    </location>
    <ligand>
        <name>Zn(2+)</name>
        <dbReference type="ChEBI" id="CHEBI:29105"/>
    </ligand>
</feature>
<dbReference type="InterPro" id="IPR016037">
    <property type="entry name" value="DHQ_synth_AroB"/>
</dbReference>
<feature type="binding site" evidence="9">
    <location>
        <position position="146"/>
    </location>
    <ligand>
        <name>NAD(+)</name>
        <dbReference type="ChEBI" id="CHEBI:57540"/>
    </ligand>
</feature>
<dbReference type="PANTHER" id="PTHR43622:SF1">
    <property type="entry name" value="3-DEHYDROQUINATE SYNTHASE"/>
    <property type="match status" value="1"/>
</dbReference>
<reference evidence="13 14" key="1">
    <citation type="journal article" date="2016" name="Nat. Commun.">
        <title>Thousands of microbial genomes shed light on interconnected biogeochemical processes in an aquifer system.</title>
        <authorList>
            <person name="Anantharaman K."/>
            <person name="Brown C.T."/>
            <person name="Hug L.A."/>
            <person name="Sharon I."/>
            <person name="Castelle C.J."/>
            <person name="Probst A.J."/>
            <person name="Thomas B.C."/>
            <person name="Singh A."/>
            <person name="Wilkins M.J."/>
            <person name="Karaoz U."/>
            <person name="Brodie E.L."/>
            <person name="Williams K.H."/>
            <person name="Hubbard S.S."/>
            <person name="Banfield J.F."/>
        </authorList>
    </citation>
    <scope>NUCLEOTIDE SEQUENCE [LARGE SCALE GENOMIC DNA]</scope>
</reference>
<gene>
    <name evidence="9" type="primary">aroB</name>
    <name evidence="13" type="ORF">A3I48_04530</name>
</gene>
<dbReference type="AlphaFoldDB" id="A0A1F5MHM4"/>
<dbReference type="Gene3D" id="3.40.50.1970">
    <property type="match status" value="1"/>
</dbReference>
<dbReference type="GO" id="GO:0000166">
    <property type="term" value="F:nucleotide binding"/>
    <property type="evidence" value="ECO:0007669"/>
    <property type="project" value="UniProtKB-KW"/>
</dbReference>
<keyword evidence="8 9" id="KW-0170">Cobalt</keyword>
<feature type="binding site" evidence="9">
    <location>
        <position position="240"/>
    </location>
    <ligand>
        <name>Zn(2+)</name>
        <dbReference type="ChEBI" id="CHEBI:29105"/>
    </ligand>
</feature>
<evidence type="ECO:0000256" key="5">
    <source>
        <dbReference type="ARBA" id="ARBA00022833"/>
    </source>
</evidence>
<dbReference type="UniPathway" id="UPA00053">
    <property type="reaction ID" value="UER00085"/>
</dbReference>
<dbReference type="PIRSF" id="PIRSF001455">
    <property type="entry name" value="DHQ_synth"/>
    <property type="match status" value="1"/>
</dbReference>
<name>A0A1F5MHM4_9BACT</name>
<dbReference type="InterPro" id="IPR050071">
    <property type="entry name" value="Dehydroquinate_synthase"/>
</dbReference>
<keyword evidence="9" id="KW-0028">Amino-acid biosynthesis</keyword>
<comment type="similarity">
    <text evidence="9">Belongs to the sugar phosphate cyclases superfamily. Dehydroquinate synthase family.</text>
</comment>
<evidence type="ECO:0000256" key="1">
    <source>
        <dbReference type="ARBA" id="ARBA00001911"/>
    </source>
</evidence>
<comment type="cofactor">
    <cofactor evidence="1 9">
        <name>NAD(+)</name>
        <dbReference type="ChEBI" id="CHEBI:57540"/>
    </cofactor>
</comment>
<evidence type="ECO:0000313" key="14">
    <source>
        <dbReference type="Proteomes" id="UP000178859"/>
    </source>
</evidence>
<feature type="domain" description="3-dehydroquinate synthase N-terminal" evidence="11">
    <location>
        <begin position="62"/>
        <end position="174"/>
    </location>
</feature>
<dbReference type="InterPro" id="IPR030963">
    <property type="entry name" value="DHQ_synth_fam"/>
</dbReference>
<keyword evidence="9" id="KW-0963">Cytoplasm</keyword>
<feature type="binding site" evidence="9">
    <location>
        <begin position="124"/>
        <end position="125"/>
    </location>
    <ligand>
        <name>NAD(+)</name>
        <dbReference type="ChEBI" id="CHEBI:57540"/>
    </ligand>
</feature>
<dbReference type="CDD" id="cd08195">
    <property type="entry name" value="DHQS"/>
    <property type="match status" value="1"/>
</dbReference>
<evidence type="ECO:0000256" key="4">
    <source>
        <dbReference type="ARBA" id="ARBA00022741"/>
    </source>
</evidence>
<comment type="caution">
    <text evidence="9">Lacks conserved residue(s) required for the propagation of feature annotation.</text>
</comment>
<dbReference type="InterPro" id="IPR030960">
    <property type="entry name" value="DHQS/DOIS_N"/>
</dbReference>
<comment type="subcellular location">
    <subcellularLocation>
        <location evidence="9">Cytoplasm</location>
    </subcellularLocation>
</comment>
<accession>A0A1F5MHM4</accession>
<dbReference type="SUPFAM" id="SSF56796">
    <property type="entry name" value="Dehydroquinate synthase-like"/>
    <property type="match status" value="1"/>
</dbReference>
<dbReference type="PANTHER" id="PTHR43622">
    <property type="entry name" value="3-DEHYDROQUINATE SYNTHASE"/>
    <property type="match status" value="1"/>
</dbReference>
<evidence type="ECO:0000256" key="8">
    <source>
        <dbReference type="ARBA" id="ARBA00023285"/>
    </source>
</evidence>